<dbReference type="AlphaFoldDB" id="A0A1U8A679"/>
<keyword evidence="1" id="KW-1185">Reference proteome</keyword>
<dbReference type="GeneID" id="104599540"/>
<dbReference type="InParanoid" id="A0A1U8A679"/>
<dbReference type="KEGG" id="nnu:104599540"/>
<dbReference type="RefSeq" id="XP_010260420.1">
    <property type="nucleotide sequence ID" value="XM_010262118.2"/>
</dbReference>
<dbReference type="Proteomes" id="UP000189703">
    <property type="component" value="Unplaced"/>
</dbReference>
<sequence length="102" mass="11414">MIKLSAFLLSFPPNSFLQFFSASLASSTELQKLTMEAGDKQLRQAMELKKKHHGSLIPAMTRGGGRIKRRIFVNLFQKLKLVFKLFSRVVTPFLLSSARAGG</sequence>
<reference evidence="2" key="1">
    <citation type="submission" date="2025-08" db="UniProtKB">
        <authorList>
            <consortium name="RefSeq"/>
        </authorList>
    </citation>
    <scope>IDENTIFICATION</scope>
</reference>
<name>A0A1U8A679_NELNU</name>
<gene>
    <name evidence="2" type="primary">LOC104599540</name>
</gene>
<evidence type="ECO:0000313" key="1">
    <source>
        <dbReference type="Proteomes" id="UP000189703"/>
    </source>
</evidence>
<protein>
    <submittedName>
        <fullName evidence="2">Uncharacterized protein LOC104599540</fullName>
    </submittedName>
</protein>
<evidence type="ECO:0000313" key="2">
    <source>
        <dbReference type="RefSeq" id="XP_010260420.1"/>
    </source>
</evidence>
<accession>A0A1U8A679</accession>
<proteinExistence type="predicted"/>
<organism evidence="1 2">
    <name type="scientific">Nelumbo nucifera</name>
    <name type="common">Sacred lotus</name>
    <dbReference type="NCBI Taxonomy" id="4432"/>
    <lineage>
        <taxon>Eukaryota</taxon>
        <taxon>Viridiplantae</taxon>
        <taxon>Streptophyta</taxon>
        <taxon>Embryophyta</taxon>
        <taxon>Tracheophyta</taxon>
        <taxon>Spermatophyta</taxon>
        <taxon>Magnoliopsida</taxon>
        <taxon>Proteales</taxon>
        <taxon>Nelumbonaceae</taxon>
        <taxon>Nelumbo</taxon>
    </lineage>
</organism>